<proteinExistence type="predicted"/>
<feature type="region of interest" description="Disordered" evidence="1">
    <location>
        <begin position="173"/>
        <end position="198"/>
    </location>
</feature>
<feature type="compositionally biased region" description="Low complexity" evidence="1">
    <location>
        <begin position="46"/>
        <end position="57"/>
    </location>
</feature>
<feature type="signal peptide" evidence="2">
    <location>
        <begin position="1"/>
        <end position="29"/>
    </location>
</feature>
<evidence type="ECO:0000313" key="3">
    <source>
        <dbReference type="EMBL" id="ALA68038.1"/>
    </source>
</evidence>
<evidence type="ECO:0000256" key="1">
    <source>
        <dbReference type="SAM" id="MobiDB-lite"/>
    </source>
</evidence>
<dbReference type="STRING" id="1408189.CLAC_10570"/>
<feature type="chain" id="PRO_5039603853" description="Lipoprotein" evidence="2">
    <location>
        <begin position="30"/>
        <end position="198"/>
    </location>
</feature>
<keyword evidence="4" id="KW-1185">Reference proteome</keyword>
<keyword evidence="2" id="KW-0732">Signal</keyword>
<dbReference type="PATRIC" id="fig|1408189.4.peg.2128"/>
<dbReference type="KEGG" id="clw:CLAC_10570"/>
<feature type="compositionally biased region" description="Low complexity" evidence="1">
    <location>
        <begin position="178"/>
        <end position="191"/>
    </location>
</feature>
<reference evidence="3 4" key="1">
    <citation type="submission" date="2013-10" db="EMBL/GenBank/DDBJ databases">
        <title>Complete genome sequence of Corynebacterium lactis DSM 45799(T), isolated from raw cow milk.</title>
        <authorList>
            <person name="Ruckert C."/>
            <person name="Albersmeier A."/>
            <person name="Lipski A."/>
            <person name="Kalinowski J."/>
        </authorList>
    </citation>
    <scope>NUCLEOTIDE SEQUENCE [LARGE SCALE GENOMIC DNA]</scope>
    <source>
        <strain evidence="3 4">RW2-5</strain>
    </source>
</reference>
<dbReference type="RefSeq" id="WP_053412846.1">
    <property type="nucleotide sequence ID" value="NZ_CP006841.1"/>
</dbReference>
<dbReference type="EMBL" id="CP006841">
    <property type="protein sequence ID" value="ALA68038.1"/>
    <property type="molecule type" value="Genomic_DNA"/>
</dbReference>
<evidence type="ECO:0000313" key="4">
    <source>
        <dbReference type="Proteomes" id="UP000058446"/>
    </source>
</evidence>
<dbReference type="OrthoDB" id="4423099at2"/>
<name>A0A0K2H266_9CORY</name>
<feature type="compositionally biased region" description="Polar residues" evidence="1">
    <location>
        <begin position="61"/>
        <end position="70"/>
    </location>
</feature>
<evidence type="ECO:0008006" key="5">
    <source>
        <dbReference type="Google" id="ProtNLM"/>
    </source>
</evidence>
<accession>A0A0K2H266</accession>
<dbReference type="Proteomes" id="UP000058446">
    <property type="component" value="Chromosome"/>
</dbReference>
<gene>
    <name evidence="3" type="ORF">CLAC_10570</name>
</gene>
<dbReference type="AlphaFoldDB" id="A0A0K2H266"/>
<dbReference type="PROSITE" id="PS51257">
    <property type="entry name" value="PROKAR_LIPOPROTEIN"/>
    <property type="match status" value="1"/>
</dbReference>
<protein>
    <recommendedName>
        <fullName evidence="5">Lipoprotein</fullName>
    </recommendedName>
</protein>
<feature type="region of interest" description="Disordered" evidence="1">
    <location>
        <begin position="46"/>
        <end position="90"/>
    </location>
</feature>
<sequence>MRLHRNSHSTTSRALAISATCLIGLGGLAACSGTEKTAPETAAKSATSAATATAAKASDSRAVSSKSTMGSADETDTGARGPEYTKSDGGVDITVHDLLKPNNEILVSAHCKPEDTRATLTTSLSDTPIEMTPAADSGELLGDIKAPNEIGPGPKDGYHTITVECASGAKGTITMDSAGNGNNAPADNAPATGESTEK</sequence>
<evidence type="ECO:0000256" key="2">
    <source>
        <dbReference type="SAM" id="SignalP"/>
    </source>
</evidence>
<organism evidence="3 4">
    <name type="scientific">Corynebacterium lactis RW2-5</name>
    <dbReference type="NCBI Taxonomy" id="1408189"/>
    <lineage>
        <taxon>Bacteria</taxon>
        <taxon>Bacillati</taxon>
        <taxon>Actinomycetota</taxon>
        <taxon>Actinomycetes</taxon>
        <taxon>Mycobacteriales</taxon>
        <taxon>Corynebacteriaceae</taxon>
        <taxon>Corynebacterium</taxon>
    </lineage>
</organism>